<evidence type="ECO:0000313" key="2">
    <source>
        <dbReference type="Proteomes" id="UP000663888"/>
    </source>
</evidence>
<proteinExistence type="predicted"/>
<evidence type="ECO:0000313" key="1">
    <source>
        <dbReference type="EMBL" id="CAE6433266.1"/>
    </source>
</evidence>
<organism evidence="1 2">
    <name type="scientific">Rhizoctonia solani</name>
    <dbReference type="NCBI Taxonomy" id="456999"/>
    <lineage>
        <taxon>Eukaryota</taxon>
        <taxon>Fungi</taxon>
        <taxon>Dikarya</taxon>
        <taxon>Basidiomycota</taxon>
        <taxon>Agaricomycotina</taxon>
        <taxon>Agaricomycetes</taxon>
        <taxon>Cantharellales</taxon>
        <taxon>Ceratobasidiaceae</taxon>
        <taxon>Rhizoctonia</taxon>
    </lineage>
</organism>
<reference evidence="1" key="1">
    <citation type="submission" date="2021-01" db="EMBL/GenBank/DDBJ databases">
        <authorList>
            <person name="Kaushik A."/>
        </authorList>
    </citation>
    <scope>NUCLEOTIDE SEQUENCE</scope>
    <source>
        <strain evidence="1">AG4-R118</strain>
    </source>
</reference>
<dbReference type="Proteomes" id="UP000663888">
    <property type="component" value="Unassembled WGS sequence"/>
</dbReference>
<name>A0A8H2XQY5_9AGAM</name>
<comment type="caution">
    <text evidence="1">The sequence shown here is derived from an EMBL/GenBank/DDBJ whole genome shotgun (WGS) entry which is preliminary data.</text>
</comment>
<sequence>MVFFMMNGQGEPTIALCEALQPTRIQVMHQVGPMILYTVGHGQHMHGSPLAATEPTSLEPINIQIRIRILLPGGTLMRLPTHEEQRVVVDIPISHE</sequence>
<accession>A0A8H2XQY5</accession>
<dbReference type="AlphaFoldDB" id="A0A8H2XQY5"/>
<gene>
    <name evidence="1" type="ORF">RDB_LOCUS38251</name>
</gene>
<protein>
    <submittedName>
        <fullName evidence="1">Uncharacterized protein</fullName>
    </submittedName>
</protein>
<dbReference type="EMBL" id="CAJMWX010000824">
    <property type="protein sequence ID" value="CAE6433266.1"/>
    <property type="molecule type" value="Genomic_DNA"/>
</dbReference>